<keyword evidence="9" id="KW-1185">Reference proteome</keyword>
<keyword evidence="5" id="KW-0472">Membrane</keyword>
<dbReference type="InterPro" id="IPR012337">
    <property type="entry name" value="RNaseH-like_sf"/>
</dbReference>
<gene>
    <name evidence="7" type="ORF">FH5T_02710</name>
    <name evidence="8" type="ORF">FH5T_14420</name>
</gene>
<dbReference type="EMBL" id="CP007451">
    <property type="protein sequence ID" value="AHW60418.1"/>
    <property type="molecule type" value="Genomic_DNA"/>
</dbReference>
<dbReference type="PANTHER" id="PTHR33258">
    <property type="entry name" value="TRANSPOSASE INSL FOR INSERTION SEQUENCE ELEMENT IS186A-RELATED"/>
    <property type="match status" value="1"/>
</dbReference>
<keyword evidence="5" id="KW-1133">Transmembrane helix</keyword>
<accession>A0ABM5Q9D0</accession>
<dbReference type="SUPFAM" id="SSF53098">
    <property type="entry name" value="Ribonuclease H-like"/>
    <property type="match status" value="1"/>
</dbReference>
<evidence type="ECO:0000256" key="3">
    <source>
        <dbReference type="ARBA" id="ARBA00023125"/>
    </source>
</evidence>
<evidence type="ECO:0000313" key="9">
    <source>
        <dbReference type="Proteomes" id="UP000023772"/>
    </source>
</evidence>
<proteinExistence type="inferred from homology"/>
<dbReference type="Gene3D" id="3.90.350.10">
    <property type="entry name" value="Transposase Inhibitor Protein From Tn5, Chain A, domain 1"/>
    <property type="match status" value="1"/>
</dbReference>
<feature type="domain" description="Transposase IS4-like" evidence="6">
    <location>
        <begin position="152"/>
        <end position="349"/>
    </location>
</feature>
<evidence type="ECO:0000256" key="1">
    <source>
        <dbReference type="ARBA" id="ARBA00010075"/>
    </source>
</evidence>
<dbReference type="EMBL" id="CP007451">
    <property type="protein sequence ID" value="AHW58869.1"/>
    <property type="molecule type" value="Genomic_DNA"/>
</dbReference>
<dbReference type="InterPro" id="IPR047952">
    <property type="entry name" value="Transpos_IS4"/>
</dbReference>
<dbReference type="PANTHER" id="PTHR33258:SF1">
    <property type="entry name" value="TRANSPOSASE INSL FOR INSERTION SEQUENCE ELEMENT IS186A-RELATED"/>
    <property type="match status" value="1"/>
</dbReference>
<keyword evidence="2" id="KW-0815">Transposition</keyword>
<evidence type="ECO:0000313" key="7">
    <source>
        <dbReference type="EMBL" id="AHW58869.1"/>
    </source>
</evidence>
<evidence type="ECO:0000256" key="4">
    <source>
        <dbReference type="ARBA" id="ARBA00023172"/>
    </source>
</evidence>
<evidence type="ECO:0000313" key="8">
    <source>
        <dbReference type="EMBL" id="AHW60418.1"/>
    </source>
</evidence>
<feature type="transmembrane region" description="Helical" evidence="5">
    <location>
        <begin position="336"/>
        <end position="354"/>
    </location>
</feature>
<protein>
    <submittedName>
        <fullName evidence="8">Transposase</fullName>
    </submittedName>
</protein>
<dbReference type="Pfam" id="PF01609">
    <property type="entry name" value="DDE_Tnp_1"/>
    <property type="match status" value="1"/>
</dbReference>
<dbReference type="NCBIfam" id="NF033592">
    <property type="entry name" value="transpos_IS4_1"/>
    <property type="match status" value="1"/>
</dbReference>
<evidence type="ECO:0000256" key="2">
    <source>
        <dbReference type="ARBA" id="ARBA00022578"/>
    </source>
</evidence>
<evidence type="ECO:0000259" key="6">
    <source>
        <dbReference type="Pfam" id="PF01609"/>
    </source>
</evidence>
<keyword evidence="5" id="KW-0812">Transmembrane</keyword>
<keyword evidence="4" id="KW-0233">DNA recombination</keyword>
<dbReference type="InterPro" id="IPR002559">
    <property type="entry name" value="Transposase_11"/>
</dbReference>
<sequence length="394" mass="46187">MTGKQAKISVTELLSLLPDEELNKIARRTKVNYYVKVLDGKSIFCLILYALVECQRNSLRTMEDIFNSPQFKFLFNLDATQTVRHSSISERLSVINIEFFQQAYELTYEYFSTYYNRIQRENVRLIRVDSSMVAEAANKLIEGMNIGRKKDGKKQIKYTVAFDGDLPCMTKIFTNRQCLSEDITIPQVVFDYARKDQNAIFTFDRGVNKREVYRKLSNQGTGFVTRLNPGAKFKLVRELEEGNNRTVGALELIRDIEVQLTKNRKEYRKFSDETFRLIITRHPEDGTEYWFLTNLFEIGVEEVLQYYKKRWDIEVFFRFLKQELNFSHITSTNPNGIAVMMYMTMITAMMVLIYKKLNNIGYKTAVRRISLELNELIIKMIVKHCGGDPSLVFR</sequence>
<keyword evidence="3" id="KW-0238">DNA-binding</keyword>
<comment type="similarity">
    <text evidence="1">Belongs to the transposase 11 family.</text>
</comment>
<organism evidence="8 9">
    <name type="scientific">Draconibacterium orientale</name>
    <dbReference type="NCBI Taxonomy" id="1168034"/>
    <lineage>
        <taxon>Bacteria</taxon>
        <taxon>Pseudomonadati</taxon>
        <taxon>Bacteroidota</taxon>
        <taxon>Bacteroidia</taxon>
        <taxon>Marinilabiliales</taxon>
        <taxon>Prolixibacteraceae</taxon>
        <taxon>Draconibacterium</taxon>
    </lineage>
</organism>
<evidence type="ECO:0000256" key="5">
    <source>
        <dbReference type="SAM" id="Phobius"/>
    </source>
</evidence>
<reference evidence="8 9" key="1">
    <citation type="submission" date="2014-03" db="EMBL/GenBank/DDBJ databases">
        <title>Complete genome sequence of a deeply braunched marine Bacteroidia bacterium Draconibacterium orientale type strain FH5T.</title>
        <authorList>
            <person name="Li X."/>
            <person name="Wang X."/>
            <person name="Xie Z."/>
            <person name="Du Z."/>
            <person name="Chen G."/>
        </authorList>
    </citation>
    <scope>NUCLEOTIDE SEQUENCE [LARGE SCALE GENOMIC DNA]</scope>
    <source>
        <strain evidence="8 9">FH5</strain>
    </source>
</reference>
<dbReference type="Proteomes" id="UP000023772">
    <property type="component" value="Chromosome"/>
</dbReference>
<name>A0ABM5Q9D0_9BACT</name>